<keyword evidence="2" id="KW-1185">Reference proteome</keyword>
<dbReference type="InterPro" id="IPR009057">
    <property type="entry name" value="Homeodomain-like_sf"/>
</dbReference>
<dbReference type="AlphaFoldDB" id="A0A7I4Y8V6"/>
<dbReference type="Pfam" id="PF13384">
    <property type="entry name" value="HTH_23"/>
    <property type="match status" value="1"/>
</dbReference>
<organism evidence="2 3">
    <name type="scientific">Haemonchus contortus</name>
    <name type="common">Barber pole worm</name>
    <dbReference type="NCBI Taxonomy" id="6289"/>
    <lineage>
        <taxon>Eukaryota</taxon>
        <taxon>Metazoa</taxon>
        <taxon>Ecdysozoa</taxon>
        <taxon>Nematoda</taxon>
        <taxon>Chromadorea</taxon>
        <taxon>Rhabditida</taxon>
        <taxon>Rhabditina</taxon>
        <taxon>Rhabditomorpha</taxon>
        <taxon>Strongyloidea</taxon>
        <taxon>Trichostrongylidae</taxon>
        <taxon>Haemonchus</taxon>
    </lineage>
</organism>
<evidence type="ECO:0000313" key="3">
    <source>
        <dbReference type="WBParaSite" id="HCON_00067650-00001"/>
    </source>
</evidence>
<dbReference type="Gene3D" id="1.10.10.10">
    <property type="entry name" value="Winged helix-like DNA-binding domain superfamily/Winged helix DNA-binding domain"/>
    <property type="match status" value="1"/>
</dbReference>
<dbReference type="Proteomes" id="UP000025227">
    <property type="component" value="Unplaced"/>
</dbReference>
<proteinExistence type="predicted"/>
<dbReference type="OrthoDB" id="7951431at2759"/>
<dbReference type="InterPro" id="IPR036388">
    <property type="entry name" value="WH-like_DNA-bd_sf"/>
</dbReference>
<evidence type="ECO:0000313" key="2">
    <source>
        <dbReference type="Proteomes" id="UP000025227"/>
    </source>
</evidence>
<name>A0A7I4Y8V6_HAECO</name>
<accession>A0A7I4Y8V6</accession>
<dbReference type="GO" id="GO:0005634">
    <property type="term" value="C:nucleus"/>
    <property type="evidence" value="ECO:0007669"/>
    <property type="project" value="UniProtKB-SubCell"/>
</dbReference>
<sequence length="195" mass="22703">MRPSPHRVTIAHLLDEGCSAAEIARRLHINDRTVRRIVAQYRERGHHLPLPKSRRPRTVNVPRIRRVTKKRISRNEKFSMNKIASDLHISRRSVQKIIKCELDLHIYLFFRCQMLSETAKKNKLEKCQKLLAAVRAGRLSDIVWTDEKFHGRGRAQHPKPAAAATLLQCFRSEGENFHTPIPFHSAHSLTMLQDW</sequence>
<reference evidence="3" key="1">
    <citation type="submission" date="2020-12" db="UniProtKB">
        <authorList>
            <consortium name="WormBaseParasite"/>
        </authorList>
    </citation>
    <scope>IDENTIFICATION</scope>
    <source>
        <strain evidence="3">MHco3</strain>
    </source>
</reference>
<evidence type="ECO:0000256" key="1">
    <source>
        <dbReference type="ARBA" id="ARBA00004123"/>
    </source>
</evidence>
<dbReference type="OMA" id="IICRHEL"/>
<dbReference type="SUPFAM" id="SSF46689">
    <property type="entry name" value="Homeodomain-like"/>
    <property type="match status" value="1"/>
</dbReference>
<dbReference type="PANTHER" id="PTHR46068:SF1">
    <property type="entry name" value="TRANSPOSASE IS30-LIKE HTH DOMAIN-CONTAINING PROTEIN"/>
    <property type="match status" value="1"/>
</dbReference>
<dbReference type="PANTHER" id="PTHR46068">
    <property type="entry name" value="PROTEIN CBG27172"/>
    <property type="match status" value="1"/>
</dbReference>
<protein>
    <submittedName>
        <fullName evidence="3">Transposase</fullName>
    </submittedName>
</protein>
<dbReference type="WBParaSite" id="HCON_00067650-00001">
    <property type="protein sequence ID" value="HCON_00067650-00001"/>
    <property type="gene ID" value="HCON_00067650"/>
</dbReference>
<comment type="subcellular location">
    <subcellularLocation>
        <location evidence="1">Nucleus</location>
    </subcellularLocation>
</comment>